<comment type="similarity">
    <text evidence="3">Belongs to the methyl-accepting chemotaxis (MCP) protein family.</text>
</comment>
<reference evidence="10" key="1">
    <citation type="submission" date="2013-05" db="EMBL/GenBank/DDBJ databases">
        <title>Genome assembly of Cystobacter fuscus DSM 2262.</title>
        <authorList>
            <person name="Sharma G."/>
            <person name="Khatri I."/>
            <person name="Kaur C."/>
            <person name="Mayilraj S."/>
            <person name="Subramanian S."/>
        </authorList>
    </citation>
    <scope>NUCLEOTIDE SEQUENCE [LARGE SCALE GENOMIC DNA]</scope>
    <source>
        <strain evidence="10">DSM 2262</strain>
    </source>
</reference>
<feature type="compositionally biased region" description="Polar residues" evidence="6">
    <location>
        <begin position="374"/>
        <end position="398"/>
    </location>
</feature>
<dbReference type="Proteomes" id="UP000011682">
    <property type="component" value="Unassembled WGS sequence"/>
</dbReference>
<dbReference type="Pfam" id="PF00015">
    <property type="entry name" value="MCPsignal"/>
    <property type="match status" value="1"/>
</dbReference>
<feature type="region of interest" description="Disordered" evidence="6">
    <location>
        <begin position="368"/>
        <end position="403"/>
    </location>
</feature>
<keyword evidence="7" id="KW-0472">Membrane</keyword>
<keyword evidence="4" id="KW-0807">Transducer</keyword>
<feature type="domain" description="Methyl-accepting transducer" evidence="8">
    <location>
        <begin position="353"/>
        <end position="568"/>
    </location>
</feature>
<keyword evidence="7" id="KW-1133">Transmembrane helix</keyword>
<evidence type="ECO:0000256" key="3">
    <source>
        <dbReference type="ARBA" id="ARBA00029447"/>
    </source>
</evidence>
<feature type="coiled-coil region" evidence="5">
    <location>
        <begin position="169"/>
        <end position="196"/>
    </location>
</feature>
<organism evidence="10 11">
    <name type="scientific">Cystobacter fuscus (strain ATCC 25194 / DSM 2262 / NBRC 100088 / M29)</name>
    <dbReference type="NCBI Taxonomy" id="1242864"/>
    <lineage>
        <taxon>Bacteria</taxon>
        <taxon>Pseudomonadati</taxon>
        <taxon>Myxococcota</taxon>
        <taxon>Myxococcia</taxon>
        <taxon>Myxococcales</taxon>
        <taxon>Cystobacterineae</taxon>
        <taxon>Archangiaceae</taxon>
        <taxon>Cystobacter</taxon>
    </lineage>
</organism>
<comment type="subcellular location">
    <subcellularLocation>
        <location evidence="1">Membrane</location>
    </subcellularLocation>
</comment>
<keyword evidence="5" id="KW-0175">Coiled coil</keyword>
<evidence type="ECO:0000313" key="11">
    <source>
        <dbReference type="Proteomes" id="UP000011682"/>
    </source>
</evidence>
<keyword evidence="11" id="KW-1185">Reference proteome</keyword>
<dbReference type="PRINTS" id="PR00260">
    <property type="entry name" value="CHEMTRNSDUCR"/>
</dbReference>
<feature type="transmembrane region" description="Helical" evidence="7">
    <location>
        <begin position="92"/>
        <end position="115"/>
    </location>
</feature>
<dbReference type="PANTHER" id="PTHR43531">
    <property type="entry name" value="PROTEIN ICFG"/>
    <property type="match status" value="1"/>
</dbReference>
<dbReference type="Pfam" id="PF12729">
    <property type="entry name" value="4HB_MCP_1"/>
    <property type="match status" value="1"/>
</dbReference>
<dbReference type="InterPro" id="IPR004089">
    <property type="entry name" value="MCPsignal_dom"/>
</dbReference>
<comment type="caution">
    <text evidence="10">The sequence shown here is derived from an EMBL/GenBank/DDBJ whole genome shotgun (WGS) entry which is preliminary data.</text>
</comment>
<dbReference type="InterPro" id="IPR051310">
    <property type="entry name" value="MCP_chemotaxis"/>
</dbReference>
<evidence type="ECO:0000256" key="5">
    <source>
        <dbReference type="SAM" id="Coils"/>
    </source>
</evidence>
<feature type="coiled-coil region" evidence="5">
    <location>
        <begin position="546"/>
        <end position="577"/>
    </location>
</feature>
<dbReference type="InterPro" id="IPR003660">
    <property type="entry name" value="HAMP_dom"/>
</dbReference>
<dbReference type="CDD" id="cd19411">
    <property type="entry name" value="MCP2201-like_sensor"/>
    <property type="match status" value="1"/>
</dbReference>
<dbReference type="eggNOG" id="COG0840">
    <property type="taxonomic scope" value="Bacteria"/>
</dbReference>
<protein>
    <submittedName>
        <fullName evidence="10">Methyl-accepting chemotaxis protein I (Serine chemoreceptor protein)</fullName>
    </submittedName>
</protein>
<dbReference type="GO" id="GO:0005886">
    <property type="term" value="C:plasma membrane"/>
    <property type="evidence" value="ECO:0007669"/>
    <property type="project" value="TreeGrafter"/>
</dbReference>
<dbReference type="InterPro" id="IPR024478">
    <property type="entry name" value="HlyB_4HB_MCP"/>
</dbReference>
<sequence>MTPRWENVHAVLLGGTEKPLIRRPVLEPWNSLRQGLPGPTGSFVPDDGRVAALLDMAAFPPAGLEGGAARRRGLKPSSPLLPPMIWFQNLKIATKLLVSFLTLLALMGFMGLFALEQMRQMRHASDEVIDNWMPSTLHVSDANTNTSDFRIAELQHVLSLNPEEMSGYERQMREQLDRLDRNLDRYEALISLEEERRVFDEFMVLWKEYLEEHDKVIALSRGNKNQEARGLLRRRSQQAFDAASAKLSQLAEINLKAGQRASDSADRTHETAQQWILWALGGAMLVGLLLCYFLARAISRPLLGAVTVANRIAEGDLTVRIDVATEDETGRLLAAMQRMVRKLAEVIGEVREGSDALASASAQVSSSSQSLAQGTSEQASSVEETTSSLEQMSASIGQNRDHSRQMAQMALQGAQDAEESGQAVKETVVAMGSIAEKISIIEEIAYQTNLLALNAAIEAARAGVHGKGFAVVATEVRKLAERSRTAAREISGLAAGSVKVATRSGELLSELVPSIRKTTDLVQEVVAASVEQASGVGQMSKAMAHVDQVTQRNASASEELASTAEELSSQAEALSQLVSFFRVAEGERGSRPRQRPAAPRASISHGLKATARELGSAAPSARESPSTALPDEDREYKRF</sequence>
<dbReference type="InterPro" id="IPR047347">
    <property type="entry name" value="YvaQ-like_sensor"/>
</dbReference>
<keyword evidence="7" id="KW-0812">Transmembrane</keyword>
<dbReference type="SUPFAM" id="SSF58104">
    <property type="entry name" value="Methyl-accepting chemotaxis protein (MCP) signaling domain"/>
    <property type="match status" value="1"/>
</dbReference>
<dbReference type="GO" id="GO:0006935">
    <property type="term" value="P:chemotaxis"/>
    <property type="evidence" value="ECO:0007669"/>
    <property type="project" value="UniProtKB-KW"/>
</dbReference>
<dbReference type="SMART" id="SM00304">
    <property type="entry name" value="HAMP"/>
    <property type="match status" value="1"/>
</dbReference>
<dbReference type="PANTHER" id="PTHR43531:SF11">
    <property type="entry name" value="METHYL-ACCEPTING CHEMOTAXIS PROTEIN 3"/>
    <property type="match status" value="1"/>
</dbReference>
<evidence type="ECO:0000313" key="10">
    <source>
        <dbReference type="EMBL" id="EPX55461.1"/>
    </source>
</evidence>
<proteinExistence type="inferred from homology"/>
<evidence type="ECO:0000256" key="6">
    <source>
        <dbReference type="SAM" id="MobiDB-lite"/>
    </source>
</evidence>
<keyword evidence="2" id="KW-0145">Chemotaxis</keyword>
<dbReference type="FunFam" id="1.10.287.950:FF:000001">
    <property type="entry name" value="Methyl-accepting chemotaxis sensory transducer"/>
    <property type="match status" value="1"/>
</dbReference>
<dbReference type="Pfam" id="PF00672">
    <property type="entry name" value="HAMP"/>
    <property type="match status" value="1"/>
</dbReference>
<dbReference type="CDD" id="cd06225">
    <property type="entry name" value="HAMP"/>
    <property type="match status" value="1"/>
</dbReference>
<evidence type="ECO:0000256" key="1">
    <source>
        <dbReference type="ARBA" id="ARBA00004370"/>
    </source>
</evidence>
<gene>
    <name evidence="10" type="ORF">D187_009072</name>
</gene>
<feature type="compositionally biased region" description="Low complexity" evidence="6">
    <location>
        <begin position="595"/>
        <end position="604"/>
    </location>
</feature>
<dbReference type="Gene3D" id="1.10.287.950">
    <property type="entry name" value="Methyl-accepting chemotaxis protein"/>
    <property type="match status" value="1"/>
</dbReference>
<evidence type="ECO:0000259" key="9">
    <source>
        <dbReference type="PROSITE" id="PS50885"/>
    </source>
</evidence>
<dbReference type="InterPro" id="IPR004090">
    <property type="entry name" value="Chemotax_Me-accpt_rcpt"/>
</dbReference>
<dbReference type="AlphaFoldDB" id="S9NX33"/>
<dbReference type="EMBL" id="ANAH02000071">
    <property type="protein sequence ID" value="EPX55461.1"/>
    <property type="molecule type" value="Genomic_DNA"/>
</dbReference>
<name>S9NX33_CYSF2</name>
<feature type="transmembrane region" description="Helical" evidence="7">
    <location>
        <begin position="275"/>
        <end position="295"/>
    </location>
</feature>
<accession>S9NX33</accession>
<dbReference type="CDD" id="cd11386">
    <property type="entry name" value="MCP_signal"/>
    <property type="match status" value="1"/>
</dbReference>
<dbReference type="PROSITE" id="PS50885">
    <property type="entry name" value="HAMP"/>
    <property type="match status" value="1"/>
</dbReference>
<dbReference type="SMART" id="SM00283">
    <property type="entry name" value="MA"/>
    <property type="match status" value="1"/>
</dbReference>
<feature type="domain" description="HAMP" evidence="9">
    <location>
        <begin position="296"/>
        <end position="348"/>
    </location>
</feature>
<dbReference type="GO" id="GO:0004888">
    <property type="term" value="F:transmembrane signaling receptor activity"/>
    <property type="evidence" value="ECO:0007669"/>
    <property type="project" value="InterPro"/>
</dbReference>
<dbReference type="GO" id="GO:0007165">
    <property type="term" value="P:signal transduction"/>
    <property type="evidence" value="ECO:0007669"/>
    <property type="project" value="UniProtKB-KW"/>
</dbReference>
<feature type="region of interest" description="Disordered" evidence="6">
    <location>
        <begin position="586"/>
        <end position="639"/>
    </location>
</feature>
<evidence type="ECO:0000256" key="2">
    <source>
        <dbReference type="ARBA" id="ARBA00022500"/>
    </source>
</evidence>
<dbReference type="PROSITE" id="PS50111">
    <property type="entry name" value="CHEMOTAXIS_TRANSDUC_2"/>
    <property type="match status" value="1"/>
</dbReference>
<evidence type="ECO:0000256" key="7">
    <source>
        <dbReference type="SAM" id="Phobius"/>
    </source>
</evidence>
<evidence type="ECO:0000259" key="8">
    <source>
        <dbReference type="PROSITE" id="PS50111"/>
    </source>
</evidence>
<evidence type="ECO:0000256" key="4">
    <source>
        <dbReference type="PROSITE-ProRule" id="PRU00284"/>
    </source>
</evidence>